<evidence type="ECO:0000256" key="1">
    <source>
        <dbReference type="ARBA" id="ARBA00022723"/>
    </source>
</evidence>
<evidence type="ECO:0000256" key="2">
    <source>
        <dbReference type="ARBA" id="ARBA00022801"/>
    </source>
</evidence>
<dbReference type="Gene3D" id="3.30.420.10">
    <property type="entry name" value="Ribonuclease H-like superfamily/Ribonuclease H"/>
    <property type="match status" value="1"/>
</dbReference>
<dbReference type="Pfam" id="PF07727">
    <property type="entry name" value="RVT_2"/>
    <property type="match status" value="1"/>
</dbReference>
<feature type="region of interest" description="Disordered" evidence="3">
    <location>
        <begin position="80"/>
        <end position="106"/>
    </location>
</feature>
<dbReference type="PANTHER" id="PTHR42648:SF28">
    <property type="entry name" value="TRANSPOSON-ENCODED PROTEIN WITH RIBONUCLEASE H-LIKE AND RETROVIRUS ZINC FINGER-LIKE DOMAINS"/>
    <property type="match status" value="1"/>
</dbReference>
<dbReference type="InterPro" id="IPR012337">
    <property type="entry name" value="RNaseH-like_sf"/>
</dbReference>
<evidence type="ECO:0000313" key="6">
    <source>
        <dbReference type="Proteomes" id="UP001151760"/>
    </source>
</evidence>
<dbReference type="EMBL" id="BQNB010021343">
    <property type="protein sequence ID" value="GJU05386.1"/>
    <property type="molecule type" value="Genomic_DNA"/>
</dbReference>
<dbReference type="PROSITE" id="PS50994">
    <property type="entry name" value="INTEGRASE"/>
    <property type="match status" value="1"/>
</dbReference>
<name>A0ABQ5IZ76_9ASTR</name>
<organism evidence="5 6">
    <name type="scientific">Tanacetum coccineum</name>
    <dbReference type="NCBI Taxonomy" id="301880"/>
    <lineage>
        <taxon>Eukaryota</taxon>
        <taxon>Viridiplantae</taxon>
        <taxon>Streptophyta</taxon>
        <taxon>Embryophyta</taxon>
        <taxon>Tracheophyta</taxon>
        <taxon>Spermatophyta</taxon>
        <taxon>Magnoliopsida</taxon>
        <taxon>eudicotyledons</taxon>
        <taxon>Gunneridae</taxon>
        <taxon>Pentapetalae</taxon>
        <taxon>asterids</taxon>
        <taxon>campanulids</taxon>
        <taxon>Asterales</taxon>
        <taxon>Asteraceae</taxon>
        <taxon>Asteroideae</taxon>
        <taxon>Anthemideae</taxon>
        <taxon>Anthemidinae</taxon>
        <taxon>Tanacetum</taxon>
    </lineage>
</organism>
<reference evidence="5" key="1">
    <citation type="journal article" date="2022" name="Int. J. Mol. Sci.">
        <title>Draft Genome of Tanacetum Coccineum: Genomic Comparison of Closely Related Tanacetum-Family Plants.</title>
        <authorList>
            <person name="Yamashiro T."/>
            <person name="Shiraishi A."/>
            <person name="Nakayama K."/>
            <person name="Satake H."/>
        </authorList>
    </citation>
    <scope>NUCLEOTIDE SEQUENCE</scope>
</reference>
<evidence type="ECO:0000313" key="5">
    <source>
        <dbReference type="EMBL" id="GJU05386.1"/>
    </source>
</evidence>
<keyword evidence="1" id="KW-0479">Metal-binding</keyword>
<dbReference type="InterPro" id="IPR036397">
    <property type="entry name" value="RNaseH_sf"/>
</dbReference>
<evidence type="ECO:0000256" key="3">
    <source>
        <dbReference type="SAM" id="MobiDB-lite"/>
    </source>
</evidence>
<dbReference type="SUPFAM" id="SSF53098">
    <property type="entry name" value="Ribonuclease H-like"/>
    <property type="match status" value="1"/>
</dbReference>
<protein>
    <submittedName>
        <fullName evidence="5">Retrotransposon protein, putative, ty1-copia subclass</fullName>
    </submittedName>
</protein>
<keyword evidence="6" id="KW-1185">Reference proteome</keyword>
<dbReference type="InterPro" id="IPR013103">
    <property type="entry name" value="RVT_2"/>
</dbReference>
<dbReference type="InterPro" id="IPR039537">
    <property type="entry name" value="Retrotran_Ty1/copia-like"/>
</dbReference>
<dbReference type="Pfam" id="PF13976">
    <property type="entry name" value="gag_pre-integrs"/>
    <property type="match status" value="1"/>
</dbReference>
<comment type="caution">
    <text evidence="5">The sequence shown here is derived from an EMBL/GenBank/DDBJ whole genome shotgun (WGS) entry which is preliminary data.</text>
</comment>
<accession>A0ABQ5IZ76</accession>
<dbReference type="Pfam" id="PF25597">
    <property type="entry name" value="SH3_retrovirus"/>
    <property type="match status" value="1"/>
</dbReference>
<evidence type="ECO:0000259" key="4">
    <source>
        <dbReference type="PROSITE" id="PS50994"/>
    </source>
</evidence>
<keyword evidence="2" id="KW-0378">Hydrolase</keyword>
<feature type="domain" description="Integrase catalytic" evidence="4">
    <location>
        <begin position="177"/>
        <end position="309"/>
    </location>
</feature>
<dbReference type="InterPro" id="IPR001584">
    <property type="entry name" value="Integrase_cat-core"/>
</dbReference>
<gene>
    <name evidence="5" type="ORF">Tco_1121816</name>
</gene>
<dbReference type="InterPro" id="IPR025724">
    <property type="entry name" value="GAG-pre-integrase_dom"/>
</dbReference>
<dbReference type="PANTHER" id="PTHR42648">
    <property type="entry name" value="TRANSPOSASE, PUTATIVE-RELATED"/>
    <property type="match status" value="1"/>
</dbReference>
<proteinExistence type="predicted"/>
<reference evidence="5" key="2">
    <citation type="submission" date="2022-01" db="EMBL/GenBank/DDBJ databases">
        <authorList>
            <person name="Yamashiro T."/>
            <person name="Shiraishi A."/>
            <person name="Satake H."/>
            <person name="Nakayama K."/>
        </authorList>
    </citation>
    <scope>NUCLEOTIDE SEQUENCE</scope>
</reference>
<sequence length="576" mass="65833">MTGAKFDIEKFDGTADFGLWRIKMRALLIQHGCKVALEVLPANMEAQAKAELNKKAHSVVILYLGNKVLRKVTRETTTVGDHLKRNCPKNNRTKSTGYIKKDDQPSSNGSIYDGFEVMMVMSAEALLDWIMDSGGSYHMTHRLDILFDFLECDGSSVLLGDNRECKIRVAVELNASVEEKDSLAQVWHKRLGHISEAGLHVLEKQELFGKKSLGSDRLCSFRLMGRVWVYILKFKHEAFGKFKEWKQLVENQTRRKVKKLRTDNGLDFCNREFEQLCIESRIARHLTVAGTPQQNELAERVNITLIDKMWSGHPGDYGMLKVFGCVAYSHVKQGKLELRAKKCILLGYPEGVKGYRLYRLDNESPKIVTSRNVVFNESVMYKDTLKDSGVAIDKSVEELQVEVELQGLNNHESNMATYAFAVAEEEDTHEPLTYQEVVACEDSSKNLEEVIYIRQPPGYKQGNKVCLLKKSLYGLKQPPRQWYMRFDEYMLSNGFKRSSYDNCIYYRLYAPGEFIYLLLDVDDMLIACKSKAEIGSTKSLLTKEFDMMELGEANKILGMEIVMDRSRKILRVSQSG</sequence>
<dbReference type="Proteomes" id="UP001151760">
    <property type="component" value="Unassembled WGS sequence"/>
</dbReference>
<dbReference type="InterPro" id="IPR057670">
    <property type="entry name" value="SH3_retrovirus"/>
</dbReference>